<feature type="DNA-binding region" description="DM" evidence="5">
    <location>
        <begin position="39"/>
        <end position="86"/>
    </location>
</feature>
<dbReference type="GO" id="GO:0007548">
    <property type="term" value="P:sex differentiation"/>
    <property type="evidence" value="ECO:0007669"/>
    <property type="project" value="TreeGrafter"/>
</dbReference>
<sequence length="355" mass="39131">METISNAKDELIISNGISQIDLQKILKLRQEKNQRTPKCARCRNHGAVSVLKAHKRFCPYKDCQCEKCMLIADRQRIMAAQVALRRQQSQEEQEARELGVLLTLANSNDLIRQVRKRSSSPIPIESGGGKITRLISPSSSPTSLSIPTSTTLQNVTNNNSFDVKSISTSGIGGKEEKKQSPNNHLQGFSSNGTSLNQQSFTTEMLNNGTSITPPMINGNGVGGMIQNNQIPFFNTSHNIIHQGNFNSAVYGRTPLMSNSLFPPVTQAFPFIRNSTTSFPISLPQNSPFQCFTSNPLWNLSPTVTGNQNFMISLLSGKQGIDNMKAMGNVLSFDKEKLSHDEADDVIVKEDNEDKN</sequence>
<feature type="region of interest" description="Disordered" evidence="6">
    <location>
        <begin position="119"/>
        <end position="149"/>
    </location>
</feature>
<protein>
    <submittedName>
        <fullName evidence="8 10">Doublesex-Mab related 11E</fullName>
    </submittedName>
</protein>
<dbReference type="Gene3D" id="4.10.1040.10">
    <property type="entry name" value="DM DNA-binding domain"/>
    <property type="match status" value="1"/>
</dbReference>
<evidence type="ECO:0000313" key="9">
    <source>
        <dbReference type="Proteomes" id="UP000035682"/>
    </source>
</evidence>
<dbReference type="SMART" id="SM00301">
    <property type="entry name" value="DM"/>
    <property type="match status" value="1"/>
</dbReference>
<evidence type="ECO:0000313" key="11">
    <source>
        <dbReference type="WormBase" id="SRAE_2000121700"/>
    </source>
</evidence>
<feature type="domain" description="DM" evidence="7">
    <location>
        <begin position="39"/>
        <end position="86"/>
    </location>
</feature>
<proteinExistence type="predicted"/>
<dbReference type="GO" id="GO:0000981">
    <property type="term" value="F:DNA-binding transcription factor activity, RNA polymerase II-specific"/>
    <property type="evidence" value="ECO:0007669"/>
    <property type="project" value="TreeGrafter"/>
</dbReference>
<evidence type="ECO:0000313" key="8">
    <source>
        <dbReference type="EMBL" id="CEF66549.1"/>
    </source>
</evidence>
<accession>A0A090MY46</accession>
<dbReference type="OrthoDB" id="6162476at2759"/>
<dbReference type="EMBL" id="LN609529">
    <property type="protein sequence ID" value="CEF66549.1"/>
    <property type="molecule type" value="Genomic_DNA"/>
</dbReference>
<dbReference type="Pfam" id="PF00751">
    <property type="entry name" value="DM"/>
    <property type="match status" value="1"/>
</dbReference>
<comment type="subcellular location">
    <subcellularLocation>
        <location evidence="5">Nucleus</location>
    </subcellularLocation>
</comment>
<dbReference type="InterPro" id="IPR026607">
    <property type="entry name" value="DMRT"/>
</dbReference>
<dbReference type="GO" id="GO:0000978">
    <property type="term" value="F:RNA polymerase II cis-regulatory region sequence-specific DNA binding"/>
    <property type="evidence" value="ECO:0007669"/>
    <property type="project" value="TreeGrafter"/>
</dbReference>
<dbReference type="SUPFAM" id="SSF82927">
    <property type="entry name" value="Cysteine-rich DNA binding domain, (DM domain)"/>
    <property type="match status" value="1"/>
</dbReference>
<evidence type="ECO:0000256" key="5">
    <source>
        <dbReference type="PROSITE-ProRule" id="PRU00070"/>
    </source>
</evidence>
<evidence type="ECO:0000256" key="4">
    <source>
        <dbReference type="ARBA" id="ARBA00023242"/>
    </source>
</evidence>
<name>A0A090MY46_STRRB</name>
<dbReference type="InterPro" id="IPR001275">
    <property type="entry name" value="DM_DNA-bd"/>
</dbReference>
<dbReference type="WBParaSite" id="SRAE_2000121700.1">
    <property type="protein sequence ID" value="SRAE_2000121700.1"/>
    <property type="gene ID" value="WBGene00261419"/>
</dbReference>
<evidence type="ECO:0000259" key="7">
    <source>
        <dbReference type="PROSITE" id="PS50809"/>
    </source>
</evidence>
<feature type="compositionally biased region" description="Polar residues" evidence="6">
    <location>
        <begin position="180"/>
        <end position="195"/>
    </location>
</feature>
<dbReference type="FunFam" id="4.10.1040.10:FF:000001">
    <property type="entry name" value="doublesex- and mab-3-related transcription factor 1"/>
    <property type="match status" value="1"/>
</dbReference>
<gene>
    <name evidence="8 10 11" type="ORF">SRAE_2000121700</name>
</gene>
<dbReference type="GeneID" id="36378913"/>
<keyword evidence="4 5" id="KW-0539">Nucleus</keyword>
<dbReference type="PROSITE" id="PS50809">
    <property type="entry name" value="DM_2"/>
    <property type="match status" value="1"/>
</dbReference>
<dbReference type="Proteomes" id="UP000035682">
    <property type="component" value="Unplaced"/>
</dbReference>
<evidence type="ECO:0000256" key="6">
    <source>
        <dbReference type="SAM" id="MobiDB-lite"/>
    </source>
</evidence>
<evidence type="ECO:0000256" key="3">
    <source>
        <dbReference type="ARBA" id="ARBA00023125"/>
    </source>
</evidence>
<dbReference type="CTD" id="36378913"/>
<dbReference type="WormBase" id="SRAE_2000121700">
    <property type="protein sequence ID" value="SRP04506"/>
    <property type="gene ID" value="WBGene00261419"/>
</dbReference>
<dbReference type="GO" id="GO:0005634">
    <property type="term" value="C:nucleus"/>
    <property type="evidence" value="ECO:0007669"/>
    <property type="project" value="UniProtKB-SubCell"/>
</dbReference>
<dbReference type="GO" id="GO:0046872">
    <property type="term" value="F:metal ion binding"/>
    <property type="evidence" value="ECO:0007669"/>
    <property type="project" value="UniProtKB-KW"/>
</dbReference>
<dbReference type="PANTHER" id="PTHR12322">
    <property type="entry name" value="DOUBLESEX AND MAB-3 RELATED TRANSCRIPTION FACTOR DMRT"/>
    <property type="match status" value="1"/>
</dbReference>
<keyword evidence="1 5" id="KW-0479">Metal-binding</keyword>
<keyword evidence="3 5" id="KW-0238">DNA-binding</keyword>
<dbReference type="PROSITE" id="PS40000">
    <property type="entry name" value="DM_1"/>
    <property type="match status" value="1"/>
</dbReference>
<dbReference type="RefSeq" id="XP_024505749.1">
    <property type="nucleotide sequence ID" value="XM_024652143.1"/>
</dbReference>
<dbReference type="InterPro" id="IPR036407">
    <property type="entry name" value="DM_DNA-bd_sf"/>
</dbReference>
<reference evidence="10" key="2">
    <citation type="submission" date="2020-12" db="UniProtKB">
        <authorList>
            <consortium name="WormBaseParasite"/>
        </authorList>
    </citation>
    <scope>IDENTIFICATION</scope>
</reference>
<dbReference type="AlphaFoldDB" id="A0A090MY46"/>
<keyword evidence="9" id="KW-1185">Reference proteome</keyword>
<evidence type="ECO:0000313" key="10">
    <source>
        <dbReference type="WBParaSite" id="SRAE_2000121700.1"/>
    </source>
</evidence>
<evidence type="ECO:0000256" key="1">
    <source>
        <dbReference type="ARBA" id="ARBA00022723"/>
    </source>
</evidence>
<dbReference type="STRING" id="34506.A0A090MY46"/>
<reference evidence="8 9" key="1">
    <citation type="submission" date="2014-09" db="EMBL/GenBank/DDBJ databases">
        <authorList>
            <person name="Martin A.A."/>
        </authorList>
    </citation>
    <scope>NUCLEOTIDE SEQUENCE</scope>
    <source>
        <strain evidence="9">ED321</strain>
        <strain evidence="8">ED321 Heterogonic</strain>
    </source>
</reference>
<evidence type="ECO:0000256" key="2">
    <source>
        <dbReference type="ARBA" id="ARBA00022833"/>
    </source>
</evidence>
<feature type="region of interest" description="Disordered" evidence="6">
    <location>
        <begin position="167"/>
        <end position="195"/>
    </location>
</feature>
<dbReference type="PANTHER" id="PTHR12322:SF116">
    <property type="entry name" value="DOUBLESEX-MAB RELATED 99B"/>
    <property type="match status" value="1"/>
</dbReference>
<organism evidence="8">
    <name type="scientific">Strongyloides ratti</name>
    <name type="common">Parasitic roundworm</name>
    <dbReference type="NCBI Taxonomy" id="34506"/>
    <lineage>
        <taxon>Eukaryota</taxon>
        <taxon>Metazoa</taxon>
        <taxon>Ecdysozoa</taxon>
        <taxon>Nematoda</taxon>
        <taxon>Chromadorea</taxon>
        <taxon>Rhabditida</taxon>
        <taxon>Tylenchina</taxon>
        <taxon>Panagrolaimomorpha</taxon>
        <taxon>Strongyloidoidea</taxon>
        <taxon>Strongyloididae</taxon>
        <taxon>Strongyloides</taxon>
    </lineage>
</organism>
<keyword evidence="2 5" id="KW-0862">Zinc</keyword>